<proteinExistence type="predicted"/>
<dbReference type="EMBL" id="JAERQM010000012">
    <property type="protein sequence ID" value="MBU8547126.1"/>
    <property type="molecule type" value="Genomic_DNA"/>
</dbReference>
<protein>
    <submittedName>
        <fullName evidence="1">GAF domain-containing protein</fullName>
    </submittedName>
</protein>
<evidence type="ECO:0000313" key="2">
    <source>
        <dbReference type="Proteomes" id="UP000689967"/>
    </source>
</evidence>
<name>A0ABS6HEF7_9PROT</name>
<accession>A0ABS6HEF7</accession>
<organism evidence="1 2">
    <name type="scientific">Falsiroseomonas oleicola</name>
    <dbReference type="NCBI Taxonomy" id="2801474"/>
    <lineage>
        <taxon>Bacteria</taxon>
        <taxon>Pseudomonadati</taxon>
        <taxon>Pseudomonadota</taxon>
        <taxon>Alphaproteobacteria</taxon>
        <taxon>Acetobacterales</taxon>
        <taxon>Roseomonadaceae</taxon>
        <taxon>Falsiroseomonas</taxon>
    </lineage>
</organism>
<reference evidence="1 2" key="1">
    <citation type="submission" date="2021-01" db="EMBL/GenBank/DDBJ databases">
        <title>Roseomonas sp. nov, a bacterium isolated from an oil production mixture in Yumen Oilfield.</title>
        <authorList>
            <person name="Wu D."/>
        </authorList>
    </citation>
    <scope>NUCLEOTIDE SEQUENCE [LARGE SCALE GENOMIC DNA]</scope>
    <source>
        <strain evidence="1 2">ROY-5-3</strain>
    </source>
</reference>
<sequence>MPDAVLTAPQRALLTAAARDARPLALLGAAEAVARQAMGHGLCTAMRFDAATMTVRRIFSTDAAAYPVGGAKPKRDTAWGRHVLEERKVFVGEGAAAITAFFDDHKLILGLGLRSIVNVPILHAGACLGTVNFLFGSENVQPEWQALAELLGLVVTPDWLAG</sequence>
<keyword evidence="2" id="KW-1185">Reference proteome</keyword>
<comment type="caution">
    <text evidence="1">The sequence shown here is derived from an EMBL/GenBank/DDBJ whole genome shotgun (WGS) entry which is preliminary data.</text>
</comment>
<gene>
    <name evidence="1" type="ORF">JJQ90_25640</name>
</gene>
<evidence type="ECO:0000313" key="1">
    <source>
        <dbReference type="EMBL" id="MBU8547126.1"/>
    </source>
</evidence>
<dbReference type="RefSeq" id="WP_216879153.1">
    <property type="nucleotide sequence ID" value="NZ_JAERQM010000012.1"/>
</dbReference>
<dbReference type="Proteomes" id="UP000689967">
    <property type="component" value="Unassembled WGS sequence"/>
</dbReference>